<keyword evidence="5" id="KW-0560">Oxidoreductase</keyword>
<dbReference type="OrthoDB" id="9809746at2"/>
<dbReference type="GO" id="GO:0034599">
    <property type="term" value="P:cellular response to oxidative stress"/>
    <property type="evidence" value="ECO:0007669"/>
    <property type="project" value="TreeGrafter"/>
</dbReference>
<dbReference type="RefSeq" id="WP_105052930.1">
    <property type="nucleotide sequence ID" value="NZ_BMYG01000001.1"/>
</dbReference>
<dbReference type="PROSITE" id="PS51352">
    <property type="entry name" value="THIOREDOXIN_2"/>
    <property type="match status" value="1"/>
</dbReference>
<evidence type="ECO:0000313" key="13">
    <source>
        <dbReference type="EMBL" id="PQJ54414.1"/>
    </source>
</evidence>
<dbReference type="Gene3D" id="3.40.30.10">
    <property type="entry name" value="Glutaredoxin"/>
    <property type="match status" value="1"/>
</dbReference>
<name>A0A2S7UWN7_9GAMM</name>
<evidence type="ECO:0000256" key="7">
    <source>
        <dbReference type="ARBA" id="ARBA00023284"/>
    </source>
</evidence>
<dbReference type="PANTHER" id="PTHR42801">
    <property type="entry name" value="THIOREDOXIN-DEPENDENT PEROXIDE REDUCTASE"/>
    <property type="match status" value="1"/>
</dbReference>
<protein>
    <recommendedName>
        <fullName evidence="2">thioredoxin-dependent peroxiredoxin</fullName>
        <ecNumber evidence="2">1.11.1.24</ecNumber>
    </recommendedName>
    <alternativeName>
        <fullName evidence="8">Thioredoxin peroxidase</fullName>
    </alternativeName>
    <alternativeName>
        <fullName evidence="10">Thioredoxin-dependent peroxiredoxin Bcp</fullName>
    </alternativeName>
</protein>
<keyword evidence="4" id="KW-0049">Antioxidant</keyword>
<comment type="function">
    <text evidence="1">Thiol-specific peroxidase that catalyzes the reduction of hydrogen peroxide and organic hydroperoxides to water and alcohols, respectively. Plays a role in cell protection against oxidative stress by detoxifying peroxides and as sensor of hydrogen peroxide-mediated signaling events.</text>
</comment>
<comment type="caution">
    <text evidence="13">The sequence shown here is derived from an EMBL/GenBank/DDBJ whole genome shotgun (WGS) entry which is preliminary data.</text>
</comment>
<feature type="domain" description="Thioredoxin" evidence="12">
    <location>
        <begin position="43"/>
        <end position="216"/>
    </location>
</feature>
<dbReference type="Pfam" id="PF00578">
    <property type="entry name" value="AhpC-TSA"/>
    <property type="match status" value="1"/>
</dbReference>
<comment type="catalytic activity">
    <reaction evidence="11">
        <text>a hydroperoxide + [thioredoxin]-dithiol = an alcohol + [thioredoxin]-disulfide + H2O</text>
        <dbReference type="Rhea" id="RHEA:62620"/>
        <dbReference type="Rhea" id="RHEA-COMP:10698"/>
        <dbReference type="Rhea" id="RHEA-COMP:10700"/>
        <dbReference type="ChEBI" id="CHEBI:15377"/>
        <dbReference type="ChEBI" id="CHEBI:29950"/>
        <dbReference type="ChEBI" id="CHEBI:30879"/>
        <dbReference type="ChEBI" id="CHEBI:35924"/>
        <dbReference type="ChEBI" id="CHEBI:50058"/>
        <dbReference type="EC" id="1.11.1.24"/>
    </reaction>
</comment>
<evidence type="ECO:0000256" key="2">
    <source>
        <dbReference type="ARBA" id="ARBA00013017"/>
    </source>
</evidence>
<evidence type="ECO:0000256" key="4">
    <source>
        <dbReference type="ARBA" id="ARBA00022862"/>
    </source>
</evidence>
<organism evidence="13 14">
    <name type="scientific">Psychrosphaera saromensis</name>
    <dbReference type="NCBI Taxonomy" id="716813"/>
    <lineage>
        <taxon>Bacteria</taxon>
        <taxon>Pseudomonadati</taxon>
        <taxon>Pseudomonadota</taxon>
        <taxon>Gammaproteobacteria</taxon>
        <taxon>Alteromonadales</taxon>
        <taxon>Pseudoalteromonadaceae</taxon>
        <taxon>Psychrosphaera</taxon>
    </lineage>
</organism>
<reference evidence="13 14" key="1">
    <citation type="submission" date="2016-12" db="EMBL/GenBank/DDBJ databases">
        <title>Diversity of luminous bacteria.</title>
        <authorList>
            <person name="Yoshizawa S."/>
            <person name="Kogure K."/>
        </authorList>
    </citation>
    <scope>NUCLEOTIDE SEQUENCE [LARGE SCALE GENOMIC DNA]</scope>
    <source>
        <strain evidence="13 14">SA4-48</strain>
    </source>
</reference>
<evidence type="ECO:0000256" key="11">
    <source>
        <dbReference type="ARBA" id="ARBA00049091"/>
    </source>
</evidence>
<evidence type="ECO:0000256" key="1">
    <source>
        <dbReference type="ARBA" id="ARBA00003330"/>
    </source>
</evidence>
<keyword evidence="3" id="KW-0575">Peroxidase</keyword>
<evidence type="ECO:0000259" key="12">
    <source>
        <dbReference type="PROSITE" id="PS51352"/>
    </source>
</evidence>
<dbReference type="CDD" id="cd02970">
    <property type="entry name" value="PRX_like2"/>
    <property type="match status" value="1"/>
</dbReference>
<keyword evidence="6" id="KW-1015">Disulfide bond</keyword>
<dbReference type="EC" id="1.11.1.24" evidence="2"/>
<keyword evidence="7" id="KW-0676">Redox-active center</keyword>
<dbReference type="InterPro" id="IPR000866">
    <property type="entry name" value="AhpC/TSA"/>
</dbReference>
<dbReference type="InterPro" id="IPR013766">
    <property type="entry name" value="Thioredoxin_domain"/>
</dbReference>
<evidence type="ECO:0000256" key="3">
    <source>
        <dbReference type="ARBA" id="ARBA00022559"/>
    </source>
</evidence>
<keyword evidence="14" id="KW-1185">Reference proteome</keyword>
<comment type="similarity">
    <text evidence="9">Belongs to the peroxiredoxin family. BCP/PrxQ subfamily.</text>
</comment>
<dbReference type="InterPro" id="IPR036249">
    <property type="entry name" value="Thioredoxin-like_sf"/>
</dbReference>
<dbReference type="AlphaFoldDB" id="A0A2S7UWN7"/>
<dbReference type="GO" id="GO:0045454">
    <property type="term" value="P:cell redox homeostasis"/>
    <property type="evidence" value="ECO:0007669"/>
    <property type="project" value="TreeGrafter"/>
</dbReference>
<dbReference type="GO" id="GO:0008379">
    <property type="term" value="F:thioredoxin peroxidase activity"/>
    <property type="evidence" value="ECO:0007669"/>
    <property type="project" value="TreeGrafter"/>
</dbReference>
<dbReference type="InterPro" id="IPR050924">
    <property type="entry name" value="Peroxiredoxin_BCP/PrxQ"/>
</dbReference>
<dbReference type="GO" id="GO:0005737">
    <property type="term" value="C:cytoplasm"/>
    <property type="evidence" value="ECO:0007669"/>
    <property type="project" value="TreeGrafter"/>
</dbReference>
<gene>
    <name evidence="13" type="ORF">BTO11_12595</name>
</gene>
<evidence type="ECO:0000256" key="6">
    <source>
        <dbReference type="ARBA" id="ARBA00023157"/>
    </source>
</evidence>
<dbReference type="Proteomes" id="UP000239007">
    <property type="component" value="Unassembled WGS sequence"/>
</dbReference>
<evidence type="ECO:0000256" key="8">
    <source>
        <dbReference type="ARBA" id="ARBA00032824"/>
    </source>
</evidence>
<evidence type="ECO:0000256" key="5">
    <source>
        <dbReference type="ARBA" id="ARBA00023002"/>
    </source>
</evidence>
<proteinExistence type="inferred from homology"/>
<dbReference type="EMBL" id="MSCH01000003">
    <property type="protein sequence ID" value="PQJ54414.1"/>
    <property type="molecule type" value="Genomic_DNA"/>
</dbReference>
<accession>A0A2S7UWN7</accession>
<evidence type="ECO:0000256" key="10">
    <source>
        <dbReference type="ARBA" id="ARBA00042639"/>
    </source>
</evidence>
<dbReference type="PANTHER" id="PTHR42801:SF7">
    <property type="entry name" value="SLL1159 PROTEIN"/>
    <property type="match status" value="1"/>
</dbReference>
<dbReference type="SUPFAM" id="SSF52833">
    <property type="entry name" value="Thioredoxin-like"/>
    <property type="match status" value="1"/>
</dbReference>
<evidence type="ECO:0000313" key="14">
    <source>
        <dbReference type="Proteomes" id="UP000239007"/>
    </source>
</evidence>
<sequence length="216" mass="23748">MKSLKQQTEAKVAAGREANPDFMQGVDDIIKQSKAFLQGEDALKLGEKAPSFTLPNQDGNLIALNDALAKGPVVLTFYRGSWCPYCNLQLRALQARLSEIHGLGATLVAISPQVPDESLTKNEISEMDFTVLSDQDAKVASEYGVAWEVPEFLVDHMRVDRNLDLEAINNGNGNVLPIPATFVLSSDGEVLWRYVDVDYRTRSEPDDIIAALKKLA</sequence>
<evidence type="ECO:0000256" key="9">
    <source>
        <dbReference type="ARBA" id="ARBA00038489"/>
    </source>
</evidence>